<name>A0ABV8LNZ4_9ACTN</name>
<dbReference type="EMBL" id="JBHSAY010000008">
    <property type="protein sequence ID" value="MFC4132012.1"/>
    <property type="molecule type" value="Genomic_DNA"/>
</dbReference>
<dbReference type="RefSeq" id="WP_253749816.1">
    <property type="nucleotide sequence ID" value="NZ_JAMZDZ010000001.1"/>
</dbReference>
<keyword evidence="3" id="KW-1185">Reference proteome</keyword>
<evidence type="ECO:0000313" key="2">
    <source>
        <dbReference type="EMBL" id="MFC4132012.1"/>
    </source>
</evidence>
<evidence type="ECO:0000313" key="3">
    <source>
        <dbReference type="Proteomes" id="UP001595816"/>
    </source>
</evidence>
<reference evidence="3" key="1">
    <citation type="journal article" date="2019" name="Int. J. Syst. Evol. Microbiol.">
        <title>The Global Catalogue of Microorganisms (GCM) 10K type strain sequencing project: providing services to taxonomists for standard genome sequencing and annotation.</title>
        <authorList>
            <consortium name="The Broad Institute Genomics Platform"/>
            <consortium name="The Broad Institute Genome Sequencing Center for Infectious Disease"/>
            <person name="Wu L."/>
            <person name="Ma J."/>
        </authorList>
    </citation>
    <scope>NUCLEOTIDE SEQUENCE [LARGE SCALE GENOMIC DNA]</scope>
    <source>
        <strain evidence="3">CGMCC 4.7289</strain>
    </source>
</reference>
<proteinExistence type="predicted"/>
<feature type="transmembrane region" description="Helical" evidence="1">
    <location>
        <begin position="40"/>
        <end position="57"/>
    </location>
</feature>
<evidence type="ECO:0000256" key="1">
    <source>
        <dbReference type="SAM" id="Phobius"/>
    </source>
</evidence>
<feature type="transmembrane region" description="Helical" evidence="1">
    <location>
        <begin position="63"/>
        <end position="80"/>
    </location>
</feature>
<keyword evidence="1" id="KW-0472">Membrane</keyword>
<keyword evidence="1" id="KW-0812">Transmembrane</keyword>
<keyword evidence="1" id="KW-1133">Transmembrane helix</keyword>
<dbReference type="Proteomes" id="UP001595816">
    <property type="component" value="Unassembled WGS sequence"/>
</dbReference>
<dbReference type="InterPro" id="IPR021401">
    <property type="entry name" value="DUF3040"/>
</dbReference>
<gene>
    <name evidence="2" type="ORF">ACFOZ4_15485</name>
</gene>
<dbReference type="Pfam" id="PF11239">
    <property type="entry name" value="DUF3040"/>
    <property type="match status" value="1"/>
</dbReference>
<sequence>MLSPREEIQLAEIERHLVADDPALSARLGGMRHKRTWRRGLAHVGAAALTIFVGLFLGIEWAIAILALAVLITVMMLNSSRS</sequence>
<accession>A0ABV8LNZ4</accession>
<comment type="caution">
    <text evidence="2">The sequence shown here is derived from an EMBL/GenBank/DDBJ whole genome shotgun (WGS) entry which is preliminary data.</text>
</comment>
<organism evidence="2 3">
    <name type="scientific">Hamadaea flava</name>
    <dbReference type="NCBI Taxonomy" id="1742688"/>
    <lineage>
        <taxon>Bacteria</taxon>
        <taxon>Bacillati</taxon>
        <taxon>Actinomycetota</taxon>
        <taxon>Actinomycetes</taxon>
        <taxon>Micromonosporales</taxon>
        <taxon>Micromonosporaceae</taxon>
        <taxon>Hamadaea</taxon>
    </lineage>
</organism>
<protein>
    <submittedName>
        <fullName evidence="2">DUF3040 domain-containing protein</fullName>
    </submittedName>
</protein>